<evidence type="ECO:0000259" key="11">
    <source>
        <dbReference type="PROSITE" id="PS52015"/>
    </source>
</evidence>
<dbReference type="Proteomes" id="UP001158297">
    <property type="component" value="Unassembled WGS sequence"/>
</dbReference>
<dbReference type="Pfam" id="PF03544">
    <property type="entry name" value="TonB_C"/>
    <property type="match status" value="1"/>
</dbReference>
<evidence type="ECO:0000256" key="8">
    <source>
        <dbReference type="ARBA" id="ARBA00022989"/>
    </source>
</evidence>
<dbReference type="RefSeq" id="WP_279860591.1">
    <property type="nucleotide sequence ID" value="NZ_CAURON010000023.1"/>
</dbReference>
<evidence type="ECO:0000256" key="6">
    <source>
        <dbReference type="ARBA" id="ARBA00022692"/>
    </source>
</evidence>
<keyword evidence="7" id="KW-0653">Protein transport</keyword>
<comment type="similarity">
    <text evidence="2">Belongs to the TonB family.</text>
</comment>
<evidence type="ECO:0000256" key="9">
    <source>
        <dbReference type="ARBA" id="ARBA00023136"/>
    </source>
</evidence>
<evidence type="ECO:0000313" key="13">
    <source>
        <dbReference type="Proteomes" id="UP001158297"/>
    </source>
</evidence>
<evidence type="ECO:0000256" key="3">
    <source>
        <dbReference type="ARBA" id="ARBA00022448"/>
    </source>
</evidence>
<evidence type="ECO:0000256" key="4">
    <source>
        <dbReference type="ARBA" id="ARBA00022475"/>
    </source>
</evidence>
<dbReference type="EMBL" id="JAODZU010000026">
    <property type="protein sequence ID" value="MDH0364749.1"/>
    <property type="molecule type" value="Genomic_DNA"/>
</dbReference>
<comment type="caution">
    <text evidence="12">The sequence shown here is derived from an EMBL/GenBank/DDBJ whole genome shotgun (WGS) entry which is preliminary data.</text>
</comment>
<reference evidence="12" key="1">
    <citation type="submission" date="2022-09" db="EMBL/GenBank/DDBJ databases">
        <title>Intensive care unit water sources are persistently colonized with multi-drug resistant bacteria and are the site of extensive horizontal gene transfer of antibiotic resistance genes.</title>
        <authorList>
            <person name="Diorio-Toth L."/>
        </authorList>
    </citation>
    <scope>NUCLEOTIDE SEQUENCE</scope>
    <source>
        <strain evidence="12">GD04130</strain>
    </source>
</reference>
<keyword evidence="5" id="KW-0997">Cell inner membrane</keyword>
<keyword evidence="9" id="KW-0472">Membrane</keyword>
<dbReference type="AlphaFoldDB" id="A0AA42HUE8"/>
<keyword evidence="4" id="KW-1003">Cell membrane</keyword>
<dbReference type="Gene3D" id="3.30.1150.10">
    <property type="match status" value="1"/>
</dbReference>
<feature type="compositionally biased region" description="Pro residues" evidence="10">
    <location>
        <begin position="125"/>
        <end position="140"/>
    </location>
</feature>
<dbReference type="SUPFAM" id="SSF74653">
    <property type="entry name" value="TolA/TonB C-terminal domain"/>
    <property type="match status" value="1"/>
</dbReference>
<dbReference type="PROSITE" id="PS52015">
    <property type="entry name" value="TONB_CTD"/>
    <property type="match status" value="1"/>
</dbReference>
<dbReference type="GO" id="GO:0031992">
    <property type="term" value="F:energy transducer activity"/>
    <property type="evidence" value="ECO:0007669"/>
    <property type="project" value="TreeGrafter"/>
</dbReference>
<organism evidence="12 13">
    <name type="scientific">Comamonas aquatica</name>
    <dbReference type="NCBI Taxonomy" id="225991"/>
    <lineage>
        <taxon>Bacteria</taxon>
        <taxon>Pseudomonadati</taxon>
        <taxon>Pseudomonadota</taxon>
        <taxon>Betaproteobacteria</taxon>
        <taxon>Burkholderiales</taxon>
        <taxon>Comamonadaceae</taxon>
        <taxon>Comamonas</taxon>
    </lineage>
</organism>
<evidence type="ECO:0000256" key="2">
    <source>
        <dbReference type="ARBA" id="ARBA00006555"/>
    </source>
</evidence>
<evidence type="ECO:0000256" key="10">
    <source>
        <dbReference type="SAM" id="MobiDB-lite"/>
    </source>
</evidence>
<keyword evidence="6" id="KW-0812">Transmembrane</keyword>
<name>A0AA42HUE8_9BURK</name>
<accession>A0AA42HUE8</accession>
<dbReference type="InterPro" id="IPR006260">
    <property type="entry name" value="TonB/TolA_C"/>
</dbReference>
<feature type="domain" description="TonB C-terminal" evidence="11">
    <location>
        <begin position="148"/>
        <end position="238"/>
    </location>
</feature>
<evidence type="ECO:0000256" key="7">
    <source>
        <dbReference type="ARBA" id="ARBA00022927"/>
    </source>
</evidence>
<dbReference type="InterPro" id="IPR037682">
    <property type="entry name" value="TonB_C"/>
</dbReference>
<dbReference type="NCBIfam" id="TIGR01352">
    <property type="entry name" value="tonB_Cterm"/>
    <property type="match status" value="1"/>
</dbReference>
<protein>
    <submittedName>
        <fullName evidence="12">Energy transducer TonB</fullName>
    </submittedName>
</protein>
<dbReference type="PANTHER" id="PTHR33446:SF2">
    <property type="entry name" value="PROTEIN TONB"/>
    <property type="match status" value="1"/>
</dbReference>
<dbReference type="InterPro" id="IPR051045">
    <property type="entry name" value="TonB-dependent_transducer"/>
</dbReference>
<comment type="subcellular location">
    <subcellularLocation>
        <location evidence="1">Cell inner membrane</location>
        <topology evidence="1">Single-pass membrane protein</topology>
        <orientation evidence="1">Periplasmic side</orientation>
    </subcellularLocation>
</comment>
<evidence type="ECO:0000256" key="5">
    <source>
        <dbReference type="ARBA" id="ARBA00022519"/>
    </source>
</evidence>
<dbReference type="PRINTS" id="PR01217">
    <property type="entry name" value="PRICHEXTENSN"/>
</dbReference>
<keyword evidence="8" id="KW-1133">Transmembrane helix</keyword>
<dbReference type="GO" id="GO:0098797">
    <property type="term" value="C:plasma membrane protein complex"/>
    <property type="evidence" value="ECO:0007669"/>
    <property type="project" value="TreeGrafter"/>
</dbReference>
<feature type="compositionally biased region" description="Pro residues" evidence="10">
    <location>
        <begin position="58"/>
        <end position="98"/>
    </location>
</feature>
<keyword evidence="3" id="KW-0813">Transport</keyword>
<evidence type="ECO:0000313" key="12">
    <source>
        <dbReference type="EMBL" id="MDH0364749.1"/>
    </source>
</evidence>
<proteinExistence type="inferred from homology"/>
<feature type="region of interest" description="Disordered" evidence="10">
    <location>
        <begin position="57"/>
        <end position="168"/>
    </location>
</feature>
<dbReference type="GO" id="GO:0015031">
    <property type="term" value="P:protein transport"/>
    <property type="evidence" value="ECO:0007669"/>
    <property type="project" value="UniProtKB-KW"/>
</dbReference>
<sequence>MSPSEKFAPAGHFGHKTMITGVVLTLHAAGIWALQSGMDRPPEPQIIPAEVIAQFIAPPAPEPPAPAPAAPPTPQPPKPTPKPPPPKPQPVQKTPPLPKAIADPTPAPNAPTGTLDSAPAVNTAPPAPPAPPAPSTPPAAPSGGAVQLPSSDAAYLNNPRPGYPSISRRMGEQGKVLLRVMVSEQGLPQQIEIKTSSGYERLDKAAITSVQRWRFVPGKRNGVPEAMWYIVPINFVLE</sequence>
<dbReference type="GO" id="GO:0055085">
    <property type="term" value="P:transmembrane transport"/>
    <property type="evidence" value="ECO:0007669"/>
    <property type="project" value="InterPro"/>
</dbReference>
<gene>
    <name evidence="12" type="ORF">N7330_17075</name>
</gene>
<dbReference type="PANTHER" id="PTHR33446">
    <property type="entry name" value="PROTEIN TONB-RELATED"/>
    <property type="match status" value="1"/>
</dbReference>
<evidence type="ECO:0000256" key="1">
    <source>
        <dbReference type="ARBA" id="ARBA00004383"/>
    </source>
</evidence>